<organism evidence="1 2">
    <name type="scientific">Nocardia vulneris</name>
    <dbReference type="NCBI Taxonomy" id="1141657"/>
    <lineage>
        <taxon>Bacteria</taxon>
        <taxon>Bacillati</taxon>
        <taxon>Actinomycetota</taxon>
        <taxon>Actinomycetes</taxon>
        <taxon>Mycobacteriales</taxon>
        <taxon>Nocardiaceae</taxon>
        <taxon>Nocardia</taxon>
    </lineage>
</organism>
<sequence>MRSNGAYEEQLSALEGALAGLRGLDVARGSEEELSDLLDRLEAAARMLAGLIARVAYRLRQLREPI</sequence>
<proteinExistence type="predicted"/>
<reference evidence="1 2" key="1">
    <citation type="journal article" date="2014" name="Int. J. Syst. Evol. Microbiol.">
        <title>Nocardia vulneris sp. nov., isolated from wounds of human patients in North America.</title>
        <authorList>
            <person name="Lasker B.A."/>
            <person name="Bell M."/>
            <person name="Klenk H.P."/>
            <person name="Sproer C."/>
            <person name="Schumann C."/>
            <person name="Schumann P."/>
            <person name="Brown J.M."/>
        </authorList>
    </citation>
    <scope>NUCLEOTIDE SEQUENCE [LARGE SCALE GENOMIC DNA]</scope>
    <source>
        <strain evidence="1 2">W9851</strain>
    </source>
</reference>
<gene>
    <name evidence="1" type="ORF">FG87_12530</name>
</gene>
<dbReference type="EMBL" id="JNFP01000012">
    <property type="protein sequence ID" value="KIA64695.1"/>
    <property type="molecule type" value="Genomic_DNA"/>
</dbReference>
<evidence type="ECO:0000313" key="2">
    <source>
        <dbReference type="Proteomes" id="UP000031364"/>
    </source>
</evidence>
<keyword evidence="2" id="KW-1185">Reference proteome</keyword>
<dbReference type="RefSeq" id="WP_043668893.1">
    <property type="nucleotide sequence ID" value="NZ_BDCI01000018.1"/>
</dbReference>
<accession>A0ABR4ZHV8</accession>
<name>A0ABR4ZHV8_9NOCA</name>
<dbReference type="Proteomes" id="UP000031364">
    <property type="component" value="Unassembled WGS sequence"/>
</dbReference>
<evidence type="ECO:0000313" key="1">
    <source>
        <dbReference type="EMBL" id="KIA64695.1"/>
    </source>
</evidence>
<comment type="caution">
    <text evidence="1">The sequence shown here is derived from an EMBL/GenBank/DDBJ whole genome shotgun (WGS) entry which is preliminary data.</text>
</comment>
<protein>
    <submittedName>
        <fullName evidence="1">Uncharacterized protein</fullName>
    </submittedName>
</protein>